<evidence type="ECO:0000313" key="1">
    <source>
        <dbReference type="EMBL" id="CEF87373.1"/>
    </source>
</evidence>
<dbReference type="RefSeq" id="XP_011324018.1">
    <property type="nucleotide sequence ID" value="XM_011325716.1"/>
</dbReference>
<reference evidence="2 3" key="1">
    <citation type="journal article" date="2007" name="Science">
        <title>The Fusarium graminearum genome reveals a link between localized polymorphism and pathogen specialization.</title>
        <authorList>
            <person name="Cuomo C.A."/>
            <person name="Gueldener U."/>
            <person name="Xu J.-R."/>
            <person name="Trail F."/>
            <person name="Turgeon B.G."/>
            <person name="Di Pietro A."/>
            <person name="Walton J.D."/>
            <person name="Ma L.-J."/>
            <person name="Baker S.E."/>
            <person name="Rep M."/>
            <person name="Adam G."/>
            <person name="Antoniw J."/>
            <person name="Baldwin T."/>
            <person name="Calvo S.E."/>
            <person name="Chang Y.-L."/>
            <person name="DeCaprio D."/>
            <person name="Gale L.R."/>
            <person name="Gnerre S."/>
            <person name="Goswami R.S."/>
            <person name="Hammond-Kosack K."/>
            <person name="Harris L.J."/>
            <person name="Hilburn K."/>
            <person name="Kennell J.C."/>
            <person name="Kroken S."/>
            <person name="Magnuson J.K."/>
            <person name="Mannhaupt G."/>
            <person name="Mauceli E.W."/>
            <person name="Mewes H.-W."/>
            <person name="Mitterbauer R."/>
            <person name="Muehlbauer G."/>
            <person name="Muensterkoetter M."/>
            <person name="Nelson D."/>
            <person name="O'Donnell K."/>
            <person name="Ouellet T."/>
            <person name="Qi W."/>
            <person name="Quesneville H."/>
            <person name="Roncero M.I.G."/>
            <person name="Seong K.-Y."/>
            <person name="Tetko I.V."/>
            <person name="Urban M."/>
            <person name="Waalwijk C."/>
            <person name="Ward T.J."/>
            <person name="Yao J."/>
            <person name="Birren B.W."/>
            <person name="Kistler H.C."/>
        </authorList>
    </citation>
    <scope>NUCLEOTIDE SEQUENCE [LARGE SCALE GENOMIC DNA]</scope>
    <source>
        <strain evidence="3">ATCC MYA-4620 / CBS 123657 / FGSC 9075 / NRRL 31084 / PH-1</strain>
        <strain evidence="2">PH-1 / ATCC MYA-4620 / FGSC 9075 / NRRL 31084</strain>
    </source>
</reference>
<keyword evidence="3" id="KW-1185">Reference proteome</keyword>
<reference evidence="1 3" key="3">
    <citation type="journal article" date="2015" name="BMC Genomics">
        <title>The completed genome sequence of the pathogenic ascomycete fungus Fusarium graminearum.</title>
        <authorList>
            <person name="King R."/>
            <person name="Urban M."/>
            <person name="Hammond-Kosack M.C."/>
            <person name="Hassani-Pak K."/>
            <person name="Hammond-Kosack K.E."/>
        </authorList>
    </citation>
    <scope>NUCLEOTIDE SEQUENCE [LARGE SCALE GENOMIC DNA]</scope>
    <source>
        <strain evidence="3">ATCC MYA-4620 / CBS 123657 / FGSC 9075 / NRRL 31084 / PH-1</strain>
        <strain evidence="1">PH-1</strain>
    </source>
</reference>
<sequence>MVYTRKRTVPYPAPRPVLFKNLQSLSCQRSQPTINPSGRARWSGGAFRAPWYAFQFLGPCGPTKPTNRNKARESDAEQICLLTCFAGHPSLISVSPSILRLPTIDRWHGIVHESRNIISKTWRRSSSDVPSHCAPDSKKQYVYPQHHMYHANVAPCRHGSGSKAAKAQPIGYPSRQRRRLSRVCQVAVHHHDLHTVSTVSIECQPPKGCKYFINDHPDKYNDGRTLSNTRTAFLQRGQTCFIGQIACLDRLQGERYNPLCTSCKPLLIATLSNCYTRKSGDGDASVQNLRVVY</sequence>
<dbReference type="OrthoDB" id="10296947at2759"/>
<gene>
    <name evidence="1" type="ORF">FGRAMPH1_01T18007</name>
</gene>
<dbReference type="AlphaFoldDB" id="I1S7C1"/>
<dbReference type="InParanoid" id="I1S7C1"/>
<dbReference type="Proteomes" id="UP000070720">
    <property type="component" value="Chromosome 3"/>
</dbReference>
<dbReference type="EnsemblFungi" id="CEF87373">
    <property type="protein sequence ID" value="CEF87373"/>
    <property type="gene ID" value="FGRRES_12744"/>
</dbReference>
<dbReference type="EMBL" id="HG970334">
    <property type="protein sequence ID" value="CEF87373.1"/>
    <property type="molecule type" value="Genomic_DNA"/>
</dbReference>
<proteinExistence type="predicted"/>
<accession>I1S7C1</accession>
<name>I1S7C1_GIBZE</name>
<reference evidence="2 3" key="2">
    <citation type="journal article" date="2010" name="Nature">
        <title>Comparative genomics reveals mobile pathogenicity chromosomes in Fusarium.</title>
        <authorList>
            <person name="Ma L.J."/>
            <person name="van der Does H.C."/>
            <person name="Borkovich K.A."/>
            <person name="Coleman J.J."/>
            <person name="Daboussi M.J."/>
            <person name="Di Pietro A."/>
            <person name="Dufresne M."/>
            <person name="Freitag M."/>
            <person name="Grabherr M."/>
            <person name="Henrissat B."/>
            <person name="Houterman P.M."/>
            <person name="Kang S."/>
            <person name="Shim W.B."/>
            <person name="Woloshuk C."/>
            <person name="Xie X."/>
            <person name="Xu J.R."/>
            <person name="Antoniw J."/>
            <person name="Baker S.E."/>
            <person name="Bluhm B.H."/>
            <person name="Breakspear A."/>
            <person name="Brown D.W."/>
            <person name="Butchko R.A."/>
            <person name="Chapman S."/>
            <person name="Coulson R."/>
            <person name="Coutinho P.M."/>
            <person name="Danchin E.G."/>
            <person name="Diener A."/>
            <person name="Gale L.R."/>
            <person name="Gardiner D.M."/>
            <person name="Goff S."/>
            <person name="Hammond-Kosack K.E."/>
            <person name="Hilburn K."/>
            <person name="Hua-Van A."/>
            <person name="Jonkers W."/>
            <person name="Kazan K."/>
            <person name="Kodira C.D."/>
            <person name="Koehrsen M."/>
            <person name="Kumar L."/>
            <person name="Lee Y.H."/>
            <person name="Li L."/>
            <person name="Manners J.M."/>
            <person name="Miranda-Saavedra D."/>
            <person name="Mukherjee M."/>
            <person name="Park G."/>
            <person name="Park J."/>
            <person name="Park S.Y."/>
            <person name="Proctor R.H."/>
            <person name="Regev A."/>
            <person name="Ruiz-Roldan M.C."/>
            <person name="Sain D."/>
            <person name="Sakthikumar S."/>
            <person name="Sykes S."/>
            <person name="Schwartz D.C."/>
            <person name="Turgeon B.G."/>
            <person name="Wapinski I."/>
            <person name="Yoder O."/>
            <person name="Young S."/>
            <person name="Zeng Q."/>
            <person name="Zhou S."/>
            <person name="Galagan J."/>
            <person name="Cuomo C.A."/>
            <person name="Kistler H.C."/>
            <person name="Rep M."/>
        </authorList>
    </citation>
    <scope>GENOME REANNOTATION</scope>
    <source>
        <strain evidence="3">ATCC MYA-4620 / CBS 123657 / FGSC 9075 / NRRL 31084 / PH-1</strain>
        <strain evidence="2">PH-1 / ATCC MYA-4620 / FGSC 9075 / NRRL 31084</strain>
    </source>
</reference>
<protein>
    <submittedName>
        <fullName evidence="1">Chromosome 3, complete genome</fullName>
    </submittedName>
</protein>
<dbReference type="VEuPathDB" id="FungiDB:FGRAMPH1_01G18007"/>
<evidence type="ECO:0000313" key="3">
    <source>
        <dbReference type="Proteomes" id="UP000070720"/>
    </source>
</evidence>
<dbReference type="KEGG" id="fgr:FGSG_12744"/>
<reference evidence="2" key="4">
    <citation type="submission" date="2017-01" db="UniProtKB">
        <authorList>
            <consortium name="EnsemblFungi"/>
        </authorList>
    </citation>
    <scope>IDENTIFICATION</scope>
    <source>
        <strain evidence="2">PH-1 / ATCC MYA-4620 / FGSC 9075 / NRRL 31084</strain>
    </source>
</reference>
<dbReference type="HOGENOM" id="CLU_950112_0_0_1"/>
<organism evidence="1 3">
    <name type="scientific">Gibberella zeae (strain ATCC MYA-4620 / CBS 123657 / FGSC 9075 / NRRL 31084 / PH-1)</name>
    <name type="common">Wheat head blight fungus</name>
    <name type="synonym">Fusarium graminearum</name>
    <dbReference type="NCBI Taxonomy" id="229533"/>
    <lineage>
        <taxon>Eukaryota</taxon>
        <taxon>Fungi</taxon>
        <taxon>Dikarya</taxon>
        <taxon>Ascomycota</taxon>
        <taxon>Pezizomycotina</taxon>
        <taxon>Sordariomycetes</taxon>
        <taxon>Hypocreomycetidae</taxon>
        <taxon>Hypocreales</taxon>
        <taxon>Nectriaceae</taxon>
        <taxon>Fusarium</taxon>
    </lineage>
</organism>
<accession>A0A098E2Q6</accession>
<evidence type="ECO:0000313" key="2">
    <source>
        <dbReference type="EnsemblFungi" id="CEF87373"/>
    </source>
</evidence>